<accession>A0ABU4JST9</accession>
<dbReference type="Pfam" id="PF02779">
    <property type="entry name" value="Transket_pyr"/>
    <property type="match status" value="1"/>
</dbReference>
<organism evidence="2 3">
    <name type="scientific">Clostridium tanneri</name>
    <dbReference type="NCBI Taxonomy" id="3037988"/>
    <lineage>
        <taxon>Bacteria</taxon>
        <taxon>Bacillati</taxon>
        <taxon>Bacillota</taxon>
        <taxon>Clostridia</taxon>
        <taxon>Eubacteriales</taxon>
        <taxon>Clostridiaceae</taxon>
        <taxon>Clostridium</taxon>
    </lineage>
</organism>
<evidence type="ECO:0000313" key="3">
    <source>
        <dbReference type="Proteomes" id="UP001281656"/>
    </source>
</evidence>
<dbReference type="Gene3D" id="3.40.50.920">
    <property type="match status" value="1"/>
</dbReference>
<dbReference type="InterPro" id="IPR051157">
    <property type="entry name" value="PDH/Transketolase"/>
</dbReference>
<dbReference type="SUPFAM" id="SSF52518">
    <property type="entry name" value="Thiamin diphosphate-binding fold (THDP-binding)"/>
    <property type="match status" value="1"/>
</dbReference>
<dbReference type="PANTHER" id="PTHR43825:SF1">
    <property type="entry name" value="TRANSKETOLASE-LIKE PYRIMIDINE-BINDING DOMAIN-CONTAINING PROTEIN"/>
    <property type="match status" value="1"/>
</dbReference>
<dbReference type="Proteomes" id="UP001281656">
    <property type="component" value="Unassembled WGS sequence"/>
</dbReference>
<evidence type="ECO:0000259" key="1">
    <source>
        <dbReference type="SMART" id="SM00861"/>
    </source>
</evidence>
<evidence type="ECO:0000313" key="2">
    <source>
        <dbReference type="EMBL" id="MDW8801215.1"/>
    </source>
</evidence>
<dbReference type="InterPro" id="IPR005475">
    <property type="entry name" value="Transketolase-like_Pyr-bd"/>
</dbReference>
<dbReference type="SMART" id="SM00861">
    <property type="entry name" value="Transket_pyr"/>
    <property type="match status" value="1"/>
</dbReference>
<dbReference type="InterPro" id="IPR033248">
    <property type="entry name" value="Transketolase_C"/>
</dbReference>
<dbReference type="Pfam" id="PF02780">
    <property type="entry name" value="Transketolase_C"/>
    <property type="match status" value="1"/>
</dbReference>
<dbReference type="InterPro" id="IPR009014">
    <property type="entry name" value="Transketo_C/PFOR_II"/>
</dbReference>
<dbReference type="PANTHER" id="PTHR43825">
    <property type="entry name" value="PYRUVATE DEHYDROGENASE E1 COMPONENT"/>
    <property type="match status" value="1"/>
</dbReference>
<dbReference type="SUPFAM" id="SSF52922">
    <property type="entry name" value="TK C-terminal domain-like"/>
    <property type="match status" value="1"/>
</dbReference>
<feature type="domain" description="Transketolase-like pyrimidine-binding" evidence="1">
    <location>
        <begin position="14"/>
        <end position="180"/>
    </location>
</feature>
<dbReference type="InterPro" id="IPR029061">
    <property type="entry name" value="THDP-binding"/>
</dbReference>
<keyword evidence="3" id="KW-1185">Reference proteome</keyword>
<proteinExistence type="predicted"/>
<dbReference type="CDD" id="cd07033">
    <property type="entry name" value="TPP_PYR_DXS_TK_like"/>
    <property type="match status" value="1"/>
</dbReference>
<name>A0ABU4JST9_9CLOT</name>
<comment type="caution">
    <text evidence="2">The sequence shown here is derived from an EMBL/GenBank/DDBJ whole genome shotgun (WGS) entry which is preliminary data.</text>
</comment>
<gene>
    <name evidence="2" type="ORF">P8V03_08600</name>
</gene>
<dbReference type="Gene3D" id="3.40.50.970">
    <property type="match status" value="1"/>
</dbReference>
<protein>
    <submittedName>
        <fullName evidence="2">Transketolase C-terminal domain-containing protein</fullName>
    </submittedName>
</protein>
<sequence length="324" mass="35730">MVVKLAEKRVKEEKEMRTMYCETLMELAEKDENVVVLDADLMSSMGMVSFQKKYPERTFNVGIQEANMMGTAAGMSAVGLIPFAHSFGPFATRRCFDQIFLSCGYGKLNVKITGSDPGVTAAYNGGTHMPFEDMGILRNVPNITIIEPVDSTMLKDIIGQIAYKYGVFYTRLLRKSATKIYAEGSTFEIGKAIPLRDGKDVTVFATGIMVEEALKAAEELDKEGISVRVENIFTLKPIDKEAIIKCAEETGAIVTAENHSILNGLGSAVAEVVVESVPVPVERVGVEDRFGQVGPVDYLKEEYGLTYNHIITKVRRVLERKCSK</sequence>
<dbReference type="EMBL" id="JARUJP010000008">
    <property type="protein sequence ID" value="MDW8801215.1"/>
    <property type="molecule type" value="Genomic_DNA"/>
</dbReference>
<reference evidence="2 3" key="1">
    <citation type="submission" date="2023-04" db="EMBL/GenBank/DDBJ databases">
        <title>Clostridium tannerae sp. nov., isolated from the fecal material of an alpaca.</title>
        <authorList>
            <person name="Miller S."/>
            <person name="Hendry M."/>
            <person name="King J."/>
            <person name="Sankaranarayanan K."/>
            <person name="Lawson P.A."/>
        </authorList>
    </citation>
    <scope>NUCLEOTIDE SEQUENCE [LARGE SCALE GENOMIC DNA]</scope>
    <source>
        <strain evidence="2 3">A1-XYC3</strain>
    </source>
</reference>